<accession>A0A9W6W3S4</accession>
<protein>
    <submittedName>
        <fullName evidence="2">Uncharacterized protein</fullName>
    </submittedName>
</protein>
<keyword evidence="3" id="KW-1185">Reference proteome</keyword>
<dbReference type="PROSITE" id="PS51257">
    <property type="entry name" value="PROKAR_LIPOPROTEIN"/>
    <property type="match status" value="1"/>
</dbReference>
<proteinExistence type="predicted"/>
<sequence>METRAARAATVAVVAVTAMTGCHGGEKSATPATASPHGGPQSGSASASPGHTARQLAGALIEPPAGAVAVSRGSGPFETVTKKLSGGAPPVTGDLSCGGPGRTGINVVGSAPSAFVSFAQVGRSPSELLVAASGPAAEQAVTQPIPRACRTVKARAGGTTITAKVISDQPLDIGDGGRIVQTDEVTGGTRLRSWQVLFTGSGYLGTTELVGTNVTRADAVRLARQAYRKAHAALE</sequence>
<evidence type="ECO:0000313" key="3">
    <source>
        <dbReference type="Proteomes" id="UP001165074"/>
    </source>
</evidence>
<comment type="caution">
    <text evidence="2">The sequence shown here is derived from an EMBL/GenBank/DDBJ whole genome shotgun (WGS) entry which is preliminary data.</text>
</comment>
<dbReference type="EMBL" id="BSTK01000016">
    <property type="protein sequence ID" value="GLY90290.1"/>
    <property type="molecule type" value="Genomic_DNA"/>
</dbReference>
<dbReference type="AlphaFoldDB" id="A0A9W6W3S4"/>
<feature type="compositionally biased region" description="Low complexity" evidence="1">
    <location>
        <begin position="34"/>
        <end position="51"/>
    </location>
</feature>
<evidence type="ECO:0000313" key="2">
    <source>
        <dbReference type="EMBL" id="GLY90290.1"/>
    </source>
</evidence>
<dbReference type="RefSeq" id="WP_285581096.1">
    <property type="nucleotide sequence ID" value="NZ_BSTK01000016.1"/>
</dbReference>
<organism evidence="2 3">
    <name type="scientific">Actinoallomurus iriomotensis</name>
    <dbReference type="NCBI Taxonomy" id="478107"/>
    <lineage>
        <taxon>Bacteria</taxon>
        <taxon>Bacillati</taxon>
        <taxon>Actinomycetota</taxon>
        <taxon>Actinomycetes</taxon>
        <taxon>Streptosporangiales</taxon>
        <taxon>Thermomonosporaceae</taxon>
        <taxon>Actinoallomurus</taxon>
    </lineage>
</organism>
<reference evidence="2" key="1">
    <citation type="submission" date="2023-03" db="EMBL/GenBank/DDBJ databases">
        <title>Actinoallomurus iriomotensis NBRC 103684.</title>
        <authorList>
            <person name="Ichikawa N."/>
            <person name="Sato H."/>
            <person name="Tonouchi N."/>
        </authorList>
    </citation>
    <scope>NUCLEOTIDE SEQUENCE</scope>
    <source>
        <strain evidence="2">NBRC 103684</strain>
    </source>
</reference>
<name>A0A9W6W3S4_9ACTN</name>
<dbReference type="Proteomes" id="UP001165074">
    <property type="component" value="Unassembled WGS sequence"/>
</dbReference>
<feature type="region of interest" description="Disordered" evidence="1">
    <location>
        <begin position="23"/>
        <end position="53"/>
    </location>
</feature>
<evidence type="ECO:0000256" key="1">
    <source>
        <dbReference type="SAM" id="MobiDB-lite"/>
    </source>
</evidence>
<gene>
    <name evidence="2" type="ORF">Airi02_082190</name>
</gene>